<feature type="signal peptide" evidence="1">
    <location>
        <begin position="1"/>
        <end position="19"/>
    </location>
</feature>
<dbReference type="Proteomes" id="UP001647436">
    <property type="component" value="Unassembled WGS sequence"/>
</dbReference>
<dbReference type="EMBL" id="JAANES010000003">
    <property type="protein sequence ID" value="MBS3020475.1"/>
    <property type="molecule type" value="Genomic_DNA"/>
</dbReference>
<keyword evidence="3" id="KW-1185">Reference proteome</keyword>
<gene>
    <name evidence="2" type="ORF">DJFAAGMI_03236</name>
</gene>
<accession>A0ABS5LVE4</accession>
<feature type="chain" id="PRO_5047251817" description="DUF4124 domain-containing protein" evidence="1">
    <location>
        <begin position="20"/>
        <end position="169"/>
    </location>
</feature>
<evidence type="ECO:0000256" key="1">
    <source>
        <dbReference type="SAM" id="SignalP"/>
    </source>
</evidence>
<comment type="caution">
    <text evidence="2">The sequence shown here is derived from an EMBL/GenBank/DDBJ whole genome shotgun (WGS) entry which is preliminary data.</text>
</comment>
<evidence type="ECO:0000313" key="2">
    <source>
        <dbReference type="EMBL" id="MBS3020475.1"/>
    </source>
</evidence>
<evidence type="ECO:0008006" key="4">
    <source>
        <dbReference type="Google" id="ProtNLM"/>
    </source>
</evidence>
<organism evidence="2 3">
    <name type="scientific">Comamonas brasiliensis</name>
    <dbReference type="NCBI Taxonomy" id="1812482"/>
    <lineage>
        <taxon>Bacteria</taxon>
        <taxon>Pseudomonadati</taxon>
        <taxon>Pseudomonadota</taxon>
        <taxon>Betaproteobacteria</taxon>
        <taxon>Burkholderiales</taxon>
        <taxon>Comamonadaceae</taxon>
        <taxon>Comamonas</taxon>
    </lineage>
</organism>
<keyword evidence="1" id="KW-0732">Signal</keyword>
<protein>
    <recommendedName>
        <fullName evidence="4">DUF4124 domain-containing protein</fullName>
    </recommendedName>
</protein>
<name>A0ABS5LVE4_9BURK</name>
<proteinExistence type="predicted"/>
<sequence length="169" mass="18456">MKKLLTLLMLAALSPIASAVLKCESGSRIWYQDTDCPPGSSSTTIAPAAPLQNAPLSGSGHVISVPQEAARPLPAPSGHLPAAVYEREARMCLDWYKKEMQLPANTQVLDFTKDKRVLTITIPVRISVMNYLGGFSESTVNKQASCEIHNGRLDDGWTRIHAKRSGWIQ</sequence>
<reference evidence="2 3" key="1">
    <citation type="submission" date="2020-03" db="EMBL/GenBank/DDBJ databases">
        <title>The role of nitrogen metabolism on polyethylene biodegradation.</title>
        <authorList>
            <person name="Peixoto J."/>
            <person name="Vizzotto C.S."/>
            <person name="Ramos A."/>
            <person name="Alves G."/>
            <person name="Steindorff A."/>
            <person name="Kruger R."/>
        </authorList>
    </citation>
    <scope>NUCLEOTIDE SEQUENCE [LARGE SCALE GENOMIC DNA]</scope>
    <source>
        <strain evidence="2 3">PE63</strain>
    </source>
</reference>
<evidence type="ECO:0000313" key="3">
    <source>
        <dbReference type="Proteomes" id="UP001647436"/>
    </source>
</evidence>
<dbReference type="RefSeq" id="WP_211457901.1">
    <property type="nucleotide sequence ID" value="NZ_JAANES010000003.1"/>
</dbReference>